<dbReference type="Proteomes" id="UP000594800">
    <property type="component" value="Chromosome"/>
</dbReference>
<keyword evidence="5" id="KW-1185">Reference proteome</keyword>
<evidence type="ECO:0000259" key="3">
    <source>
        <dbReference type="PROSITE" id="PS51782"/>
    </source>
</evidence>
<evidence type="ECO:0000313" key="5">
    <source>
        <dbReference type="Proteomes" id="UP000594800"/>
    </source>
</evidence>
<reference evidence="4 5" key="1">
    <citation type="submission" date="2020-11" db="EMBL/GenBank/DDBJ databases">
        <title>Description of Pontivivens ytuae sp. nov. isolated from deep sea sediment of Mariana Trench.</title>
        <authorList>
            <person name="Wang Z."/>
            <person name="Sun Q.-L."/>
            <person name="Xu X.-D."/>
            <person name="Tang Y.-Z."/>
            <person name="Zhang J."/>
        </authorList>
    </citation>
    <scope>NUCLEOTIDE SEQUENCE [LARGE SCALE GENOMIC DNA]</scope>
    <source>
        <strain evidence="4 5">MT2928</strain>
    </source>
</reference>
<dbReference type="PANTHER" id="PTHR34700">
    <property type="entry name" value="POTASSIUM BINDING PROTEIN KBP"/>
    <property type="match status" value="1"/>
</dbReference>
<dbReference type="PANTHER" id="PTHR34700:SF4">
    <property type="entry name" value="PHAGE-LIKE ELEMENT PBSX PROTEIN XKDP"/>
    <property type="match status" value="1"/>
</dbReference>
<feature type="compositionally biased region" description="Acidic residues" evidence="1">
    <location>
        <begin position="113"/>
        <end position="125"/>
    </location>
</feature>
<keyword evidence="2" id="KW-0812">Transmembrane</keyword>
<dbReference type="InterPro" id="IPR041498">
    <property type="entry name" value="Big_6"/>
</dbReference>
<gene>
    <name evidence="4" type="ORF">I0K15_00735</name>
</gene>
<dbReference type="InterPro" id="IPR036779">
    <property type="entry name" value="LysM_dom_sf"/>
</dbReference>
<dbReference type="Gene3D" id="2.60.40.10">
    <property type="entry name" value="Immunoglobulins"/>
    <property type="match status" value="2"/>
</dbReference>
<dbReference type="SMART" id="SM00257">
    <property type="entry name" value="LysM"/>
    <property type="match status" value="1"/>
</dbReference>
<proteinExistence type="predicted"/>
<dbReference type="Pfam" id="PF01476">
    <property type="entry name" value="LysM"/>
    <property type="match status" value="1"/>
</dbReference>
<evidence type="ECO:0000256" key="1">
    <source>
        <dbReference type="SAM" id="MobiDB-lite"/>
    </source>
</evidence>
<accession>A0A7S9LS82</accession>
<evidence type="ECO:0000313" key="4">
    <source>
        <dbReference type="EMBL" id="QPH54339.1"/>
    </source>
</evidence>
<dbReference type="InterPro" id="IPR013783">
    <property type="entry name" value="Ig-like_fold"/>
</dbReference>
<dbReference type="EMBL" id="CP064942">
    <property type="protein sequence ID" value="QPH54339.1"/>
    <property type="molecule type" value="Genomic_DNA"/>
</dbReference>
<dbReference type="PROSITE" id="PS51782">
    <property type="entry name" value="LYSM"/>
    <property type="match status" value="1"/>
</dbReference>
<keyword evidence="2" id="KW-1133">Transmembrane helix</keyword>
<dbReference type="InterPro" id="IPR052196">
    <property type="entry name" value="Bact_Kbp"/>
</dbReference>
<protein>
    <submittedName>
        <fullName evidence="4">LysM peptidoglycan-binding domain-containing protein</fullName>
    </submittedName>
</protein>
<feature type="region of interest" description="Disordered" evidence="1">
    <location>
        <begin position="37"/>
        <end position="149"/>
    </location>
</feature>
<dbReference type="PROSITE" id="PS00430">
    <property type="entry name" value="TONB_DEPENDENT_REC_1"/>
    <property type="match status" value="1"/>
</dbReference>
<keyword evidence="2" id="KW-0472">Membrane</keyword>
<dbReference type="CDD" id="cd00118">
    <property type="entry name" value="LysM"/>
    <property type="match status" value="1"/>
</dbReference>
<feature type="domain" description="LysM" evidence="3">
    <location>
        <begin position="364"/>
        <end position="413"/>
    </location>
</feature>
<dbReference type="KEGG" id="poz:I0K15_00735"/>
<feature type="compositionally biased region" description="Acidic residues" evidence="1">
    <location>
        <begin position="132"/>
        <end position="143"/>
    </location>
</feature>
<dbReference type="Gene3D" id="3.10.350.10">
    <property type="entry name" value="LysM domain"/>
    <property type="match status" value="1"/>
</dbReference>
<feature type="transmembrane region" description="Helical" evidence="2">
    <location>
        <begin position="9"/>
        <end position="26"/>
    </location>
</feature>
<organism evidence="4 5">
    <name type="scientific">Pontivivens ytuae</name>
    <dbReference type="NCBI Taxonomy" id="2789856"/>
    <lineage>
        <taxon>Bacteria</taxon>
        <taxon>Pseudomonadati</taxon>
        <taxon>Pseudomonadota</taxon>
        <taxon>Alphaproteobacteria</taxon>
        <taxon>Rhodobacterales</taxon>
        <taxon>Paracoccaceae</taxon>
        <taxon>Pontivivens</taxon>
    </lineage>
</organism>
<dbReference type="RefSeq" id="WP_196103548.1">
    <property type="nucleotide sequence ID" value="NZ_CP064942.1"/>
</dbReference>
<dbReference type="Pfam" id="PF17936">
    <property type="entry name" value="Big_6"/>
    <property type="match status" value="1"/>
</dbReference>
<dbReference type="InterPro" id="IPR010916">
    <property type="entry name" value="TonB_box_CS"/>
</dbReference>
<evidence type="ECO:0000256" key="2">
    <source>
        <dbReference type="SAM" id="Phobius"/>
    </source>
</evidence>
<name>A0A7S9LS82_9RHOB</name>
<dbReference type="InterPro" id="IPR018392">
    <property type="entry name" value="LysM"/>
</dbReference>
<sequence>MSGTNGKRIALGIGAVGVAVAIWLLWSMQQGADAPTDIVASQQELPAEDDAPARDTNTVIVTAEPAETTPPSDEADEAPSTTTAEVPGADLLPAVPVEEEPVTPPAARVLQTDEADETVPAEETEVASADAPETEAPAEEAADETAPTFDLVRVEPDGSTVIAGRAEPGTEVNVTADGEVIGTAIAGSGGEFVALVDTPQTGLAQELRLETEGADGNTSRSEETVIVLVEPEAETEEDPAPPVVLLSTPEATEVLQAPDPGPSDQIVLDAISYSNTGGVVLSGRGTPGASARIYANGRPVSFTSIGADGTWSVVVETLTTGNYTLRVDELAADGSVTSRAESPFRREEPELVAAAQTEASTAFQQIVVQPGNNLWTIARERYGDGFLYTQIFTANADQIRNPDLIYPGQIFTLPED</sequence>
<dbReference type="AlphaFoldDB" id="A0A7S9LS82"/>